<dbReference type="InterPro" id="IPR046450">
    <property type="entry name" value="PA_dom_sf"/>
</dbReference>
<dbReference type="InterPro" id="IPR003137">
    <property type="entry name" value="PA_domain"/>
</dbReference>
<dbReference type="Gene3D" id="3.50.30.30">
    <property type="match status" value="1"/>
</dbReference>
<comment type="caution">
    <text evidence="5">The sequence shown here is derived from an EMBL/GenBank/DDBJ whole genome shotgun (WGS) entry which is preliminary data.</text>
</comment>
<feature type="signal peptide" evidence="2">
    <location>
        <begin position="1"/>
        <end position="26"/>
    </location>
</feature>
<dbReference type="Pfam" id="PF02225">
    <property type="entry name" value="PA"/>
    <property type="match status" value="1"/>
</dbReference>
<feature type="domain" description="PA" evidence="3">
    <location>
        <begin position="130"/>
        <end position="214"/>
    </location>
</feature>
<dbReference type="OrthoDB" id="9762302at2"/>
<evidence type="ECO:0000259" key="3">
    <source>
        <dbReference type="Pfam" id="PF02225"/>
    </source>
</evidence>
<evidence type="ECO:0000256" key="2">
    <source>
        <dbReference type="SAM" id="SignalP"/>
    </source>
</evidence>
<dbReference type="Gene3D" id="3.40.630.10">
    <property type="entry name" value="Zn peptidases"/>
    <property type="match status" value="1"/>
</dbReference>
<feature type="domain" description="Peptidase M28" evidence="4">
    <location>
        <begin position="242"/>
        <end position="431"/>
    </location>
</feature>
<accession>A0A7X2LZ67</accession>
<sequence>MKKPLLSAALAASLALGAVGTSSVLAKPFEAPQSQPFNVFDKKVINKIDVDKIYNNIDYLAKTPRVAGTESEFLAVQYIKSQFESYGYKAEIQPFTFVGYTAPTSVSVSVDGYSGELKPQFFTYTVSGNVTGELVAAGLGKKEELANLDLTGKVALIRRGEISFGEKVLNASERGAAAVIVYNNAEGALNGTLGEPNEKYAPAVSLSKAEGEALAAKLSSGEKLTASVKVVGAEVSERTSHNVIATKAPTNKKKANNDVIVLGAHHDSVEGAPGANDDASGTAMTLELARVFKDLPTDTEIRFITFGAEEVGLLGSSHYVKNLSDADKNRIIANFNLDMVGSRDAGDLVLLTLDGKPNLVTELAQASSARLNGTPTPYGQGGRSDHVPFAEAGIPAALFIHNPAEPWYHTPEDTIDKISKEKLQDVAEIVGTAIYDVARFDNMGPKPGKGKPQKAPKEQYHHKNFK</sequence>
<evidence type="ECO:0000313" key="5">
    <source>
        <dbReference type="EMBL" id="MRX73101.1"/>
    </source>
</evidence>
<organism evidence="5 6">
    <name type="scientific">Metabacillus lacus</name>
    <dbReference type="NCBI Taxonomy" id="1983721"/>
    <lineage>
        <taxon>Bacteria</taxon>
        <taxon>Bacillati</taxon>
        <taxon>Bacillota</taxon>
        <taxon>Bacilli</taxon>
        <taxon>Bacillales</taxon>
        <taxon>Bacillaceae</taxon>
        <taxon>Metabacillus</taxon>
    </lineage>
</organism>
<dbReference type="AlphaFoldDB" id="A0A7X2LZ67"/>
<gene>
    <name evidence="5" type="ORF">GJU40_13210</name>
</gene>
<dbReference type="PANTHER" id="PTHR10404">
    <property type="entry name" value="N-ACETYLATED-ALPHA-LINKED ACIDIC DIPEPTIDASE"/>
    <property type="match status" value="1"/>
</dbReference>
<name>A0A7X2LZ67_9BACI</name>
<feature type="chain" id="PRO_5039721590" evidence="2">
    <location>
        <begin position="27"/>
        <end position="466"/>
    </location>
</feature>
<proteinExistence type="predicted"/>
<evidence type="ECO:0000256" key="1">
    <source>
        <dbReference type="SAM" id="MobiDB-lite"/>
    </source>
</evidence>
<protein>
    <submittedName>
        <fullName evidence="5">M28 family peptidase</fullName>
    </submittedName>
</protein>
<dbReference type="SUPFAM" id="SSF53187">
    <property type="entry name" value="Zn-dependent exopeptidases"/>
    <property type="match status" value="1"/>
</dbReference>
<feature type="region of interest" description="Disordered" evidence="1">
    <location>
        <begin position="441"/>
        <end position="466"/>
    </location>
</feature>
<evidence type="ECO:0000313" key="6">
    <source>
        <dbReference type="Proteomes" id="UP000448867"/>
    </source>
</evidence>
<dbReference type="InterPro" id="IPR007484">
    <property type="entry name" value="Peptidase_M28"/>
</dbReference>
<dbReference type="GO" id="GO:0004180">
    <property type="term" value="F:carboxypeptidase activity"/>
    <property type="evidence" value="ECO:0007669"/>
    <property type="project" value="TreeGrafter"/>
</dbReference>
<feature type="compositionally biased region" description="Basic and acidic residues" evidence="1">
    <location>
        <begin position="455"/>
        <end position="466"/>
    </location>
</feature>
<reference evidence="5 6" key="1">
    <citation type="submission" date="2019-11" db="EMBL/GenBank/DDBJ databases">
        <title>Bacillus lacus genome.</title>
        <authorList>
            <person name="Allen C.J."/>
            <person name="Newman J.D."/>
        </authorList>
    </citation>
    <scope>NUCLEOTIDE SEQUENCE [LARGE SCALE GENOMIC DNA]</scope>
    <source>
        <strain evidence="5 6">KCTC 33946</strain>
    </source>
</reference>
<dbReference type="Proteomes" id="UP000448867">
    <property type="component" value="Unassembled WGS sequence"/>
</dbReference>
<keyword evidence="2" id="KW-0732">Signal</keyword>
<keyword evidence="6" id="KW-1185">Reference proteome</keyword>
<dbReference type="CDD" id="cd02133">
    <property type="entry name" value="PA_C5a_like"/>
    <property type="match status" value="1"/>
</dbReference>
<dbReference type="EMBL" id="WKKI01000027">
    <property type="protein sequence ID" value="MRX73101.1"/>
    <property type="molecule type" value="Genomic_DNA"/>
</dbReference>
<dbReference type="PANTHER" id="PTHR10404:SF46">
    <property type="entry name" value="VACUOLAR PROTEIN SORTING-ASSOCIATED PROTEIN 70"/>
    <property type="match status" value="1"/>
</dbReference>
<evidence type="ECO:0000259" key="4">
    <source>
        <dbReference type="Pfam" id="PF04389"/>
    </source>
</evidence>
<dbReference type="RefSeq" id="WP_154308431.1">
    <property type="nucleotide sequence ID" value="NZ_WKKI01000027.1"/>
</dbReference>
<dbReference type="SUPFAM" id="SSF52025">
    <property type="entry name" value="PA domain"/>
    <property type="match status" value="1"/>
</dbReference>
<dbReference type="InterPro" id="IPR039373">
    <property type="entry name" value="Peptidase_M28B"/>
</dbReference>
<dbReference type="Pfam" id="PF04389">
    <property type="entry name" value="Peptidase_M28"/>
    <property type="match status" value="1"/>
</dbReference>